<dbReference type="EMBL" id="MW046598">
    <property type="protein sequence ID" value="QTE04060.1"/>
    <property type="molecule type" value="Genomic_DNA"/>
</dbReference>
<feature type="region of interest" description="Disordered" evidence="1">
    <location>
        <begin position="81"/>
        <end position="129"/>
    </location>
</feature>
<feature type="compositionally biased region" description="Polar residues" evidence="1">
    <location>
        <begin position="267"/>
        <end position="278"/>
    </location>
</feature>
<accession>A0A8A4XEH6</accession>
<sequence>MSQDKNKSRSRPRNWGQNQRRQWEPLEEARLLQQRIDEQIALNEQAQEAHDAGHNVTIPGTGLQSIRDPLLDNPSHYFEFNARQRGITRQRTGRDRTEPDLRQRASRQRTGTRPRHGELDIRPRNQPTLPQLAIDGNILTPHNPNREGEQRRAQAVAEALRLSTSTNELDPDFARFNNTGFNANNRSGGEAARQRAEAAAEALAQRTRAARNITQTHLRDVTGGPLDFTPPPTQATNPQDRRPGPGQPTPTPMQIDDIDDEPMGPNVQETAQPGNNIGRQGALQSGGGQKYNYLPRSINEKYFTLSFQHMVRYDLVSRAENFGVLTPSAADMWNGSPGSLRTSEWRYIPNQTWELYLTPVQSRQILDLVGWGGEIKPERCGIHIMNTRLAMQLPQETGFLITVDKPYFKVYEDKPRELFGHGYTGQPVAQIYPSVNALSTTFTHGGKQNLEPVDLPQYVHTMPGVVANDATTLAETQLNLESSGGIEFYQPGDSFAKSWDLNADFTPIQGLTGTGYSGQVNAAEAGAFSVLTGYLGYTLGNKNITNYNTDTSKTISLDFARSAASPNMVLITIPDVNSVNIGAGTFNITSELQMNVTYNIVVSVHRYDDPNFTASITTHAPSGSQVIEAANAYKTMRKQRGDGVYISSRPAYGSYTF</sequence>
<feature type="region of interest" description="Disordered" evidence="1">
    <location>
        <begin position="215"/>
        <end position="285"/>
    </location>
</feature>
<organism evidence="2">
    <name type="scientific">Turdus pallidus parvoviridae sp</name>
    <dbReference type="NCBI Taxonomy" id="2794526"/>
    <lineage>
        <taxon>Viruses</taxon>
        <taxon>Monodnaviria</taxon>
        <taxon>Shotokuvirae</taxon>
        <taxon>Cossaviricota</taxon>
        <taxon>Quintoviricetes</taxon>
        <taxon>Piccovirales</taxon>
        <taxon>Parvoviridae</taxon>
    </lineage>
</organism>
<reference evidence="2" key="1">
    <citation type="submission" date="2020-09" db="EMBL/GenBank/DDBJ databases">
        <title>Parvovirus dark matter in the feces of wild birds.</title>
        <authorList>
            <person name="Dai Z."/>
            <person name="Yang S."/>
            <person name="Zhang W."/>
        </authorList>
    </citation>
    <scope>NUCLEOTIDE SEQUENCE</scope>
    <source>
        <strain evidence="2">Thr95par033</strain>
    </source>
</reference>
<evidence type="ECO:0000256" key="1">
    <source>
        <dbReference type="SAM" id="MobiDB-lite"/>
    </source>
</evidence>
<evidence type="ECO:0000313" key="2">
    <source>
        <dbReference type="EMBL" id="QTE04060.1"/>
    </source>
</evidence>
<feature type="compositionally biased region" description="Basic residues" evidence="1">
    <location>
        <begin position="104"/>
        <end position="114"/>
    </location>
</feature>
<proteinExistence type="predicted"/>
<name>A0A8A4XEH6_9VIRU</name>
<feature type="region of interest" description="Disordered" evidence="1">
    <location>
        <begin position="1"/>
        <end position="22"/>
    </location>
</feature>
<protein>
    <submittedName>
        <fullName evidence="2">Uncharacterized protein</fullName>
    </submittedName>
</protein>
<feature type="compositionally biased region" description="Basic and acidic residues" evidence="1">
    <location>
        <begin position="92"/>
        <end position="103"/>
    </location>
</feature>